<dbReference type="AlphaFoldDB" id="A0A5Q2TIB4"/>
<keyword evidence="3" id="KW-1185">Reference proteome</keyword>
<dbReference type="KEGG" id="grc:GI584_11565"/>
<protein>
    <submittedName>
        <fullName evidence="2">Antibiotic biosynthesis monooxygenase</fullName>
    </submittedName>
</protein>
<proteinExistence type="predicted"/>
<dbReference type="SUPFAM" id="SSF54909">
    <property type="entry name" value="Dimeric alpha+beta barrel"/>
    <property type="match status" value="1"/>
</dbReference>
<dbReference type="InterPro" id="IPR007138">
    <property type="entry name" value="ABM_dom"/>
</dbReference>
<dbReference type="PROSITE" id="PS51725">
    <property type="entry name" value="ABM"/>
    <property type="match status" value="1"/>
</dbReference>
<feature type="domain" description="ABM" evidence="1">
    <location>
        <begin position="6"/>
        <end position="99"/>
    </location>
</feature>
<name>A0A5Q2TIB4_9BACI</name>
<organism evidence="2 3">
    <name type="scientific">Gracilibacillus salitolerans</name>
    <dbReference type="NCBI Taxonomy" id="2663022"/>
    <lineage>
        <taxon>Bacteria</taxon>
        <taxon>Bacillati</taxon>
        <taxon>Bacillota</taxon>
        <taxon>Bacilli</taxon>
        <taxon>Bacillales</taxon>
        <taxon>Bacillaceae</taxon>
        <taxon>Gracilibacillus</taxon>
    </lineage>
</organism>
<dbReference type="Pfam" id="PF03992">
    <property type="entry name" value="ABM"/>
    <property type="match status" value="1"/>
</dbReference>
<reference evidence="2 3" key="1">
    <citation type="submission" date="2019-11" db="EMBL/GenBank/DDBJ databases">
        <title>Gracilibacillus salitolerans sp. nov., a moderate halophile isolated from a saline soil in northwest China.</title>
        <authorList>
            <person name="Gan L."/>
        </authorList>
    </citation>
    <scope>NUCLEOTIDE SEQUENCE [LARGE SCALE GENOMIC DNA]</scope>
    <source>
        <strain evidence="2 3">SCU50</strain>
    </source>
</reference>
<dbReference type="InterPro" id="IPR011008">
    <property type="entry name" value="Dimeric_a/b-barrel"/>
</dbReference>
<evidence type="ECO:0000313" key="3">
    <source>
        <dbReference type="Proteomes" id="UP000339690"/>
    </source>
</evidence>
<keyword evidence="2" id="KW-0560">Oxidoreductase</keyword>
<accession>A0A5Q2TIB4</accession>
<evidence type="ECO:0000313" key="2">
    <source>
        <dbReference type="EMBL" id="QGH34629.1"/>
    </source>
</evidence>
<dbReference type="GO" id="GO:0004497">
    <property type="term" value="F:monooxygenase activity"/>
    <property type="evidence" value="ECO:0007669"/>
    <property type="project" value="UniProtKB-KW"/>
</dbReference>
<keyword evidence="2" id="KW-0503">Monooxygenase</keyword>
<dbReference type="Proteomes" id="UP000339690">
    <property type="component" value="Chromosome"/>
</dbReference>
<dbReference type="RefSeq" id="WP_153791321.1">
    <property type="nucleotide sequence ID" value="NZ_CP045915.1"/>
</dbReference>
<dbReference type="Gene3D" id="3.30.70.100">
    <property type="match status" value="1"/>
</dbReference>
<evidence type="ECO:0000259" key="1">
    <source>
        <dbReference type="PROSITE" id="PS51725"/>
    </source>
</evidence>
<dbReference type="EMBL" id="CP045915">
    <property type="protein sequence ID" value="QGH34629.1"/>
    <property type="molecule type" value="Genomic_DNA"/>
</dbReference>
<gene>
    <name evidence="2" type="ORF">GI584_11565</name>
</gene>
<sequence>MSSNKVIIAGWFTVDASMRNEVVEIHEDLIKRARRAPGCIDLAITADPVDTTRINNFEFWQSEEDLEAWRAIANPPKEITPILNVEMQKHEIKKSGPPF</sequence>